<comment type="caution">
    <text evidence="1">The sequence shown here is derived from an EMBL/GenBank/DDBJ whole genome shotgun (WGS) entry which is preliminary data.</text>
</comment>
<proteinExistence type="predicted"/>
<gene>
    <name evidence="1" type="ORF">B0T17DRAFT_513017</name>
</gene>
<accession>A0AA39XHX1</accession>
<evidence type="ECO:0008006" key="3">
    <source>
        <dbReference type="Google" id="ProtNLM"/>
    </source>
</evidence>
<evidence type="ECO:0000313" key="2">
    <source>
        <dbReference type="Proteomes" id="UP001174934"/>
    </source>
</evidence>
<reference evidence="1" key="1">
    <citation type="submission" date="2023-06" db="EMBL/GenBank/DDBJ databases">
        <title>Genome-scale phylogeny and comparative genomics of the fungal order Sordariales.</title>
        <authorList>
            <consortium name="Lawrence Berkeley National Laboratory"/>
            <person name="Hensen N."/>
            <person name="Bonometti L."/>
            <person name="Westerberg I."/>
            <person name="Brannstrom I.O."/>
            <person name="Guillou S."/>
            <person name="Cros-Aarteil S."/>
            <person name="Calhoun S."/>
            <person name="Haridas S."/>
            <person name="Kuo A."/>
            <person name="Mondo S."/>
            <person name="Pangilinan J."/>
            <person name="Riley R."/>
            <person name="LaButti K."/>
            <person name="Andreopoulos B."/>
            <person name="Lipzen A."/>
            <person name="Chen C."/>
            <person name="Yanf M."/>
            <person name="Daum C."/>
            <person name="Ng V."/>
            <person name="Clum A."/>
            <person name="Steindorff A."/>
            <person name="Ohm R."/>
            <person name="Martin F."/>
            <person name="Silar P."/>
            <person name="Natvig D."/>
            <person name="Lalanne C."/>
            <person name="Gautier V."/>
            <person name="Ament-velasquez S.L."/>
            <person name="Kruys A."/>
            <person name="Hutchinson M.I."/>
            <person name="Powell A.J."/>
            <person name="Barry K."/>
            <person name="Miller A.N."/>
            <person name="Grigoriev I.V."/>
            <person name="Debuchy R."/>
            <person name="Gladieux P."/>
            <person name="Thoren M.H."/>
            <person name="Johannesson H."/>
        </authorList>
    </citation>
    <scope>NUCLEOTIDE SEQUENCE</scope>
    <source>
        <strain evidence="1">SMH3391-2</strain>
    </source>
</reference>
<organism evidence="1 2">
    <name type="scientific">Bombardia bombarda</name>
    <dbReference type="NCBI Taxonomy" id="252184"/>
    <lineage>
        <taxon>Eukaryota</taxon>
        <taxon>Fungi</taxon>
        <taxon>Dikarya</taxon>
        <taxon>Ascomycota</taxon>
        <taxon>Pezizomycotina</taxon>
        <taxon>Sordariomycetes</taxon>
        <taxon>Sordariomycetidae</taxon>
        <taxon>Sordariales</taxon>
        <taxon>Lasiosphaeriaceae</taxon>
        <taxon>Bombardia</taxon>
    </lineage>
</organism>
<evidence type="ECO:0000313" key="1">
    <source>
        <dbReference type="EMBL" id="KAK0634318.1"/>
    </source>
</evidence>
<dbReference type="AlphaFoldDB" id="A0AA39XHX1"/>
<sequence>MATSPDLPMERLAIKGAFTNLPTEIMVMITKQVDSYEDLVSLRYTCQSLDGIVTATISLDDLRHIMARSMSPYLFILCTARSISKWAFEDDTNLMEVVKAFEDNIVPLHKLCLEHGSVTWDSVRRTIRALRCNPIIRDITETFLEMNITVEPLESEPPFYLTTLQLLIYCELFASAVRWSLDPDGGCKRFSNANRMNFLRTCLTSVSASDSSFAYLPRRPRGRFWGAENMEYNQAHYAIIGLLTSKRFWRTWRPIDKATGPKFPTGWQRRMWENALVILGLSGILDYPDQAVPHGHDGPWYDMLRDAHRQVEALTLDSLLENYLRAREYSIGIKNAIEMASLPEDERDTYEALEVPEWAPPVADMRPSLVVQALEFPQFINEFIESIPRVFGLNFDMDEFRGDPEALVYEIPGGQVRPMASRDDLEDLDAEEEEIDEDGVWWERVRKHFLRTTTPAEDW</sequence>
<name>A0AA39XHX1_9PEZI</name>
<dbReference type="EMBL" id="JAULSR010000001">
    <property type="protein sequence ID" value="KAK0634318.1"/>
    <property type="molecule type" value="Genomic_DNA"/>
</dbReference>
<dbReference type="Proteomes" id="UP001174934">
    <property type="component" value="Unassembled WGS sequence"/>
</dbReference>
<keyword evidence="2" id="KW-1185">Reference proteome</keyword>
<protein>
    <recommendedName>
        <fullName evidence="3">F-box domain-containing protein</fullName>
    </recommendedName>
</protein>